<accession>A0A4R8DMI3</accession>
<evidence type="ECO:0000259" key="2">
    <source>
        <dbReference type="Pfam" id="PF16344"/>
    </source>
</evidence>
<dbReference type="Pfam" id="PF04773">
    <property type="entry name" value="FecR"/>
    <property type="match status" value="1"/>
</dbReference>
<dbReference type="InterPro" id="IPR012373">
    <property type="entry name" value="Ferrdict_sens_TM"/>
</dbReference>
<organism evidence="3 4">
    <name type="scientific">Dinghuibacter silviterrae</name>
    <dbReference type="NCBI Taxonomy" id="1539049"/>
    <lineage>
        <taxon>Bacteria</taxon>
        <taxon>Pseudomonadati</taxon>
        <taxon>Bacteroidota</taxon>
        <taxon>Chitinophagia</taxon>
        <taxon>Chitinophagales</taxon>
        <taxon>Chitinophagaceae</taxon>
        <taxon>Dinghuibacter</taxon>
    </lineage>
</organism>
<dbReference type="AlphaFoldDB" id="A0A4R8DMI3"/>
<gene>
    <name evidence="3" type="ORF">EDB95_0210</name>
</gene>
<dbReference type="PIRSF" id="PIRSF018266">
    <property type="entry name" value="FecR"/>
    <property type="match status" value="1"/>
</dbReference>
<evidence type="ECO:0000259" key="1">
    <source>
        <dbReference type="Pfam" id="PF04773"/>
    </source>
</evidence>
<dbReference type="Pfam" id="PF16344">
    <property type="entry name" value="FecR_C"/>
    <property type="match status" value="1"/>
</dbReference>
<sequence>MQIDELAALLKRYHEDRCTPEERKIVEEWYESLSGSEPAPEEKEVESSLEKVWARLRETTAGGAPGGEMEAGSEAAPVRRLVPFNRRTTRRVMEIAAAVLLLAGVYTLAKRTGTTKEAPEDTVLIATVPGEVKQLTLPDGSRVTVNASSRLAYAKSFKTRQVRLMTGEAFFEVTKDQNRPFTVETKGINTRVLGTSFNIRSYDRDTATVIALVTGKVSVDETTTLDPGDELTVNKSGNKLKTRFDDEKNITAWEQKAMYFRDASFEDIAFDIANTYNVTLVNASSKKHWSYTGFFEHESIWEIVRTICITEHLDFRSDQGRIILINKN</sequence>
<dbReference type="GO" id="GO:0016989">
    <property type="term" value="F:sigma factor antagonist activity"/>
    <property type="evidence" value="ECO:0007669"/>
    <property type="project" value="TreeGrafter"/>
</dbReference>
<dbReference type="PANTHER" id="PTHR30273">
    <property type="entry name" value="PERIPLASMIC SIGNAL SENSOR AND SIGMA FACTOR ACTIVATOR FECR-RELATED"/>
    <property type="match status" value="1"/>
</dbReference>
<dbReference type="Gene3D" id="3.55.50.30">
    <property type="match status" value="1"/>
</dbReference>
<name>A0A4R8DMI3_9BACT</name>
<dbReference type="Gene3D" id="2.60.120.1440">
    <property type="match status" value="1"/>
</dbReference>
<feature type="domain" description="FecR protein" evidence="1">
    <location>
        <begin position="125"/>
        <end position="217"/>
    </location>
</feature>
<feature type="domain" description="Protein FecR C-terminal" evidence="2">
    <location>
        <begin position="258"/>
        <end position="324"/>
    </location>
</feature>
<dbReference type="InterPro" id="IPR032508">
    <property type="entry name" value="FecR_C"/>
</dbReference>
<evidence type="ECO:0000313" key="3">
    <source>
        <dbReference type="EMBL" id="TDW99201.1"/>
    </source>
</evidence>
<dbReference type="Proteomes" id="UP000294498">
    <property type="component" value="Unassembled WGS sequence"/>
</dbReference>
<reference evidence="3 4" key="1">
    <citation type="submission" date="2019-03" db="EMBL/GenBank/DDBJ databases">
        <title>Genomic Encyclopedia of Type Strains, Phase IV (KMG-IV): sequencing the most valuable type-strain genomes for metagenomic binning, comparative biology and taxonomic classification.</title>
        <authorList>
            <person name="Goeker M."/>
        </authorList>
    </citation>
    <scope>NUCLEOTIDE SEQUENCE [LARGE SCALE GENOMIC DNA]</scope>
    <source>
        <strain evidence="3 4">DSM 100059</strain>
    </source>
</reference>
<dbReference type="EMBL" id="SODV01000001">
    <property type="protein sequence ID" value="TDW99201.1"/>
    <property type="molecule type" value="Genomic_DNA"/>
</dbReference>
<dbReference type="PANTHER" id="PTHR30273:SF2">
    <property type="entry name" value="PROTEIN FECR"/>
    <property type="match status" value="1"/>
</dbReference>
<protein>
    <submittedName>
        <fullName evidence="3">FecR family protein</fullName>
    </submittedName>
</protein>
<keyword evidence="4" id="KW-1185">Reference proteome</keyword>
<dbReference type="RefSeq" id="WP_133989720.1">
    <property type="nucleotide sequence ID" value="NZ_SODV01000001.1"/>
</dbReference>
<comment type="caution">
    <text evidence="3">The sequence shown here is derived from an EMBL/GenBank/DDBJ whole genome shotgun (WGS) entry which is preliminary data.</text>
</comment>
<dbReference type="OrthoDB" id="645173at2"/>
<proteinExistence type="predicted"/>
<evidence type="ECO:0000313" key="4">
    <source>
        <dbReference type="Proteomes" id="UP000294498"/>
    </source>
</evidence>
<dbReference type="InterPro" id="IPR006860">
    <property type="entry name" value="FecR"/>
</dbReference>